<dbReference type="Proteomes" id="UP000663852">
    <property type="component" value="Unassembled WGS sequence"/>
</dbReference>
<dbReference type="Proteomes" id="UP000663828">
    <property type="component" value="Unassembled WGS sequence"/>
</dbReference>
<feature type="transmembrane region" description="Helical" evidence="1">
    <location>
        <begin position="239"/>
        <end position="260"/>
    </location>
</feature>
<organism evidence="2 4">
    <name type="scientific">Adineta ricciae</name>
    <name type="common">Rotifer</name>
    <dbReference type="NCBI Taxonomy" id="249248"/>
    <lineage>
        <taxon>Eukaryota</taxon>
        <taxon>Metazoa</taxon>
        <taxon>Spiralia</taxon>
        <taxon>Gnathifera</taxon>
        <taxon>Rotifera</taxon>
        <taxon>Eurotatoria</taxon>
        <taxon>Bdelloidea</taxon>
        <taxon>Adinetida</taxon>
        <taxon>Adinetidae</taxon>
        <taxon>Adineta</taxon>
    </lineage>
</organism>
<feature type="transmembrane region" description="Helical" evidence="1">
    <location>
        <begin position="183"/>
        <end position="200"/>
    </location>
</feature>
<keyword evidence="1" id="KW-1133">Transmembrane helix</keyword>
<evidence type="ECO:0000313" key="2">
    <source>
        <dbReference type="EMBL" id="CAF1140479.1"/>
    </source>
</evidence>
<reference evidence="2" key="1">
    <citation type="submission" date="2021-02" db="EMBL/GenBank/DDBJ databases">
        <authorList>
            <person name="Nowell W R."/>
        </authorList>
    </citation>
    <scope>NUCLEOTIDE SEQUENCE</scope>
</reference>
<dbReference type="Gene3D" id="3.40.50.1820">
    <property type="entry name" value="alpha/beta hydrolase"/>
    <property type="match status" value="1"/>
</dbReference>
<feature type="transmembrane region" description="Helical" evidence="1">
    <location>
        <begin position="206"/>
        <end position="232"/>
    </location>
</feature>
<dbReference type="AlphaFoldDB" id="A0A814S232"/>
<evidence type="ECO:0000313" key="3">
    <source>
        <dbReference type="EMBL" id="CAF1538659.1"/>
    </source>
</evidence>
<comment type="caution">
    <text evidence="2">The sequence shown here is derived from an EMBL/GenBank/DDBJ whole genome shotgun (WGS) entry which is preliminary data.</text>
</comment>
<accession>A0A814S232</accession>
<gene>
    <name evidence="3" type="ORF">EDS130_LOCUS45146</name>
    <name evidence="2" type="ORF">XAT740_LOCUS20393</name>
</gene>
<dbReference type="SUPFAM" id="SSF53474">
    <property type="entry name" value="alpha/beta-Hydrolases"/>
    <property type="match status" value="1"/>
</dbReference>
<feature type="transmembrane region" description="Helical" evidence="1">
    <location>
        <begin position="104"/>
        <end position="125"/>
    </location>
</feature>
<evidence type="ECO:0000313" key="4">
    <source>
        <dbReference type="Proteomes" id="UP000663828"/>
    </source>
</evidence>
<feature type="transmembrane region" description="Helical" evidence="1">
    <location>
        <begin position="137"/>
        <end position="162"/>
    </location>
</feature>
<dbReference type="InterPro" id="IPR029058">
    <property type="entry name" value="AB_hydrolase_fold"/>
</dbReference>
<feature type="transmembrane region" description="Helical" evidence="1">
    <location>
        <begin position="33"/>
        <end position="54"/>
    </location>
</feature>
<keyword evidence="4" id="KW-1185">Reference proteome</keyword>
<dbReference type="EMBL" id="CAJNOJ010001015">
    <property type="protein sequence ID" value="CAF1538659.1"/>
    <property type="molecule type" value="Genomic_DNA"/>
</dbReference>
<dbReference type="OrthoDB" id="10027569at2759"/>
<proteinExistence type="predicted"/>
<dbReference type="EMBL" id="CAJNOR010001423">
    <property type="protein sequence ID" value="CAF1140479.1"/>
    <property type="molecule type" value="Genomic_DNA"/>
</dbReference>
<feature type="transmembrane region" description="Helical" evidence="1">
    <location>
        <begin position="60"/>
        <end position="84"/>
    </location>
</feature>
<keyword evidence="1" id="KW-0812">Transmembrane</keyword>
<name>A0A814S232_ADIRI</name>
<protein>
    <submittedName>
        <fullName evidence="2">Uncharacterized protein</fullName>
    </submittedName>
</protein>
<evidence type="ECO:0000256" key="1">
    <source>
        <dbReference type="SAM" id="Phobius"/>
    </source>
</evidence>
<keyword evidence="1" id="KW-0472">Membrane</keyword>
<sequence length="814" mass="91866">MSNQFYKRDTNGDDNHMDELPPIKYSPFAIKNVFFIGICFILLLILITVVANMRTLSIEFMILIILNMIAILIIIVIYFVQIWIRLKQNTVGSLPKKMNTLTRITLMTSIGLSMLTVLLFAFVMSPIDFGYGRFGTFVLILISMSTIVWIITLIVYVCEIAIKFLWIKCFSVRQQLSQGSSSFFIGSFMVCPFLLSIMAITTRSALAGFGLGIAFSSSHTLLIGGTVAAILCRRKAFKVICCILATTGCVGVGLVLWYYLKDGFDTEITVTIPSERFPHNLTNDPSLSGNHSYSSMTYGSGVDRRMDYGIKASIITPTVDLSSIITISAFNKRVFKYDESALPLNGRIWHPANANDDIYPRPIVILVHGNHLSTESSEIGYEYLGTMLASQGFIAVSVDMNFLNAAPTFSQIGYGKLLQMITYDLDYQRGPELVARAIMILETLKQLRLWNEQLTNRFYKKFDLENIGFMGHSRGGEAIVIAYLLNKLKFLPDYPTNISFNNYNFGIKALFSISGTNDDYMPLGRSLQLRDVTMFAIHGIYDGDLTSFLFQAKLANLRFTPNTRDYKFKASLYVHQANHGQFNTAWGRYDLISGVSQFMNLRPIMQIKDQQHICKLYMAAFMNLVLKNQTQYRILFEDYRSALAYLPYTNYISTFQDSNEIVIADFESYDITIGNIVGSKIKARNLLLWNSVYEKVYRSAMLLLQPIENAIGRYCIHLENPIVGTAIRFMVGRLPTGLVDYLTVLLLYENGEYDSFVVHVLPALGKKVFKMVALEYVTAVQTISLPLARPSIGLEFIINGTNAQFLIDNIVLAT</sequence>